<dbReference type="EMBL" id="AL606656">
    <property type="protein sequence ID" value="CAE05779.2"/>
    <property type="molecule type" value="Genomic_DNA"/>
</dbReference>
<reference evidence="2" key="2">
    <citation type="journal article" date="2008" name="Nucleic Acids Res.">
        <title>The rice annotation project database (RAP-DB): 2008 update.</title>
        <authorList>
            <consortium name="The rice annotation project (RAP)"/>
        </authorList>
    </citation>
    <scope>GENOME REANNOTATION</scope>
    <source>
        <strain evidence="2">cv. Nipponbare</strain>
    </source>
</reference>
<proteinExistence type="predicted"/>
<gene>
    <name evidence="1" type="primary">OSJNBb0020J19.8</name>
</gene>
<dbReference type="Proteomes" id="UP000000763">
    <property type="component" value="Chromosome 4"/>
</dbReference>
<dbReference type="SUPFAM" id="SSF54001">
    <property type="entry name" value="Cysteine proteinases"/>
    <property type="match status" value="1"/>
</dbReference>
<organism evidence="1 2">
    <name type="scientific">Oryza sativa subsp. japonica</name>
    <name type="common">Rice</name>
    <dbReference type="NCBI Taxonomy" id="39947"/>
    <lineage>
        <taxon>Eukaryota</taxon>
        <taxon>Viridiplantae</taxon>
        <taxon>Streptophyta</taxon>
        <taxon>Embryophyta</taxon>
        <taxon>Tracheophyta</taxon>
        <taxon>Spermatophyta</taxon>
        <taxon>Magnoliopsida</taxon>
        <taxon>Liliopsida</taxon>
        <taxon>Poales</taxon>
        <taxon>Poaceae</taxon>
        <taxon>BOP clade</taxon>
        <taxon>Oryzoideae</taxon>
        <taxon>Oryzeae</taxon>
        <taxon>Oryzinae</taxon>
        <taxon>Oryza</taxon>
        <taxon>Oryza sativa</taxon>
    </lineage>
</organism>
<evidence type="ECO:0000313" key="2">
    <source>
        <dbReference type="Proteomes" id="UP000000763"/>
    </source>
</evidence>
<name>Q7XKA2_ORYSJ</name>
<protein>
    <submittedName>
        <fullName evidence="1">OSJNBb0020J19.8 protein</fullName>
    </submittedName>
</protein>
<sequence>MYKFHQLYMEMSATGREMIGVRIRDTDFLQGDDILWINFKGIYELYQLDALDVSIMSYWILMEIQRARRWGVFDTGFIDPRKVNVAMLDQYPQATEDNLVHLLKAQHYKTFILLPYNTEAWYRFHHLVRGKWRERLRRKFNFPFIRMRDNLITHKEFIAAVQEQLMGFINEQILDPKGEFYYDGNTIHRSLASEMTPTTTSKS</sequence>
<evidence type="ECO:0000313" key="1">
    <source>
        <dbReference type="EMBL" id="CAE05779.2"/>
    </source>
</evidence>
<accession>Q7XKA2</accession>
<dbReference type="InterPro" id="IPR038765">
    <property type="entry name" value="Papain-like_cys_pep_sf"/>
</dbReference>
<reference evidence="2" key="1">
    <citation type="journal article" date="2005" name="Nature">
        <title>The map-based sequence of the rice genome.</title>
        <authorList>
            <consortium name="International rice genome sequencing project (IRGSP)"/>
            <person name="Matsumoto T."/>
            <person name="Wu J."/>
            <person name="Kanamori H."/>
            <person name="Katayose Y."/>
            <person name="Fujisawa M."/>
            <person name="Namiki N."/>
            <person name="Mizuno H."/>
            <person name="Yamamoto K."/>
            <person name="Antonio B.A."/>
            <person name="Baba T."/>
            <person name="Sakata K."/>
            <person name="Nagamura Y."/>
            <person name="Aoki H."/>
            <person name="Arikawa K."/>
            <person name="Arita K."/>
            <person name="Bito T."/>
            <person name="Chiden Y."/>
            <person name="Fujitsuka N."/>
            <person name="Fukunaka R."/>
            <person name="Hamada M."/>
            <person name="Harada C."/>
            <person name="Hayashi A."/>
            <person name="Hijishita S."/>
            <person name="Honda M."/>
            <person name="Hosokawa S."/>
            <person name="Ichikawa Y."/>
            <person name="Idonuma A."/>
            <person name="Iijima M."/>
            <person name="Ikeda M."/>
            <person name="Ikeno M."/>
            <person name="Ito K."/>
            <person name="Ito S."/>
            <person name="Ito T."/>
            <person name="Ito Y."/>
            <person name="Ito Y."/>
            <person name="Iwabuchi A."/>
            <person name="Kamiya K."/>
            <person name="Karasawa W."/>
            <person name="Kurita K."/>
            <person name="Katagiri S."/>
            <person name="Kikuta A."/>
            <person name="Kobayashi H."/>
            <person name="Kobayashi N."/>
            <person name="Machita K."/>
            <person name="Maehara T."/>
            <person name="Masukawa M."/>
            <person name="Mizubayashi T."/>
            <person name="Mukai Y."/>
            <person name="Nagasaki H."/>
            <person name="Nagata Y."/>
            <person name="Naito S."/>
            <person name="Nakashima M."/>
            <person name="Nakama Y."/>
            <person name="Nakamichi Y."/>
            <person name="Nakamura M."/>
            <person name="Meguro A."/>
            <person name="Negishi M."/>
            <person name="Ohta I."/>
            <person name="Ohta T."/>
            <person name="Okamoto M."/>
            <person name="Ono N."/>
            <person name="Saji S."/>
            <person name="Sakaguchi M."/>
            <person name="Sakai K."/>
            <person name="Shibata M."/>
            <person name="Shimokawa T."/>
            <person name="Song J."/>
            <person name="Takazaki Y."/>
            <person name="Terasawa K."/>
            <person name="Tsugane M."/>
            <person name="Tsuji K."/>
            <person name="Ueda S."/>
            <person name="Waki K."/>
            <person name="Yamagata H."/>
            <person name="Yamamoto M."/>
            <person name="Yamamoto S."/>
            <person name="Yamane H."/>
            <person name="Yoshiki S."/>
            <person name="Yoshihara R."/>
            <person name="Yukawa K."/>
            <person name="Zhong H."/>
            <person name="Yano M."/>
            <person name="Yuan Q."/>
            <person name="Ouyang S."/>
            <person name="Liu J."/>
            <person name="Jones K.M."/>
            <person name="Gansberger K."/>
            <person name="Moffat K."/>
            <person name="Hill J."/>
            <person name="Bera J."/>
            <person name="Fadrosh D."/>
            <person name="Jin S."/>
            <person name="Johri S."/>
            <person name="Kim M."/>
            <person name="Overton L."/>
            <person name="Reardon M."/>
            <person name="Tsitrin T."/>
            <person name="Vuong H."/>
            <person name="Weaver B."/>
            <person name="Ciecko A."/>
            <person name="Tallon L."/>
            <person name="Jackson J."/>
            <person name="Pai G."/>
            <person name="Aken S.V."/>
            <person name="Utterback T."/>
            <person name="Reidmuller S."/>
            <person name="Feldblyum T."/>
            <person name="Hsiao J."/>
            <person name="Zismann V."/>
            <person name="Iobst S."/>
            <person name="de Vazeille A.R."/>
            <person name="Buell C.R."/>
            <person name="Ying K."/>
            <person name="Li Y."/>
            <person name="Lu T."/>
            <person name="Huang Y."/>
            <person name="Zhao Q."/>
            <person name="Feng Q."/>
            <person name="Zhang L."/>
            <person name="Zhu J."/>
            <person name="Weng Q."/>
            <person name="Mu J."/>
            <person name="Lu Y."/>
            <person name="Fan D."/>
            <person name="Liu Y."/>
            <person name="Guan J."/>
            <person name="Zhang Y."/>
            <person name="Yu S."/>
            <person name="Liu X."/>
            <person name="Zhang Y."/>
            <person name="Hong G."/>
            <person name="Han B."/>
            <person name="Choisne N."/>
            <person name="Demange N."/>
            <person name="Orjeda G."/>
            <person name="Samain S."/>
            <person name="Cattolico L."/>
            <person name="Pelletier E."/>
            <person name="Couloux A."/>
            <person name="Segurens B."/>
            <person name="Wincker P."/>
            <person name="D'Hont A."/>
            <person name="Scarpelli C."/>
            <person name="Weissenbach J."/>
            <person name="Salanoubat M."/>
            <person name="Quetier F."/>
            <person name="Yu Y."/>
            <person name="Kim H.R."/>
            <person name="Rambo T."/>
            <person name="Currie J."/>
            <person name="Collura K."/>
            <person name="Luo M."/>
            <person name="Yang T."/>
            <person name="Ammiraju J.S.S."/>
            <person name="Engler F."/>
            <person name="Soderlund C."/>
            <person name="Wing R.A."/>
            <person name="Palmer L.E."/>
            <person name="de la Bastide M."/>
            <person name="Spiegel L."/>
            <person name="Nascimento L."/>
            <person name="Zutavern T."/>
            <person name="O'Shaughnessy A."/>
            <person name="Dike S."/>
            <person name="Dedhia N."/>
            <person name="Preston R."/>
            <person name="Balija V."/>
            <person name="McCombie W.R."/>
            <person name="Chow T."/>
            <person name="Chen H."/>
            <person name="Chung M."/>
            <person name="Chen C."/>
            <person name="Shaw J."/>
            <person name="Wu H."/>
            <person name="Hsiao K."/>
            <person name="Chao Y."/>
            <person name="Chu M."/>
            <person name="Cheng C."/>
            <person name="Hour A."/>
            <person name="Lee P."/>
            <person name="Lin S."/>
            <person name="Lin Y."/>
            <person name="Liou J."/>
            <person name="Liu S."/>
            <person name="Hsing Y."/>
            <person name="Raghuvanshi S."/>
            <person name="Mohanty A."/>
            <person name="Bharti A.K."/>
            <person name="Gaur A."/>
            <person name="Gupta V."/>
            <person name="Kumar D."/>
            <person name="Ravi V."/>
            <person name="Vij S."/>
            <person name="Kapur A."/>
            <person name="Khurana P."/>
            <person name="Khurana P."/>
            <person name="Khurana J.P."/>
            <person name="Tyagi A.K."/>
            <person name="Gaikwad K."/>
            <person name="Singh A."/>
            <person name="Dalal V."/>
            <person name="Srivastava S."/>
            <person name="Dixit A."/>
            <person name="Pal A.K."/>
            <person name="Ghazi I.A."/>
            <person name="Yadav M."/>
            <person name="Pandit A."/>
            <person name="Bhargava A."/>
            <person name="Sureshbabu K."/>
            <person name="Batra K."/>
            <person name="Sharma T.R."/>
            <person name="Mohapatra T."/>
            <person name="Singh N.K."/>
            <person name="Messing J."/>
            <person name="Nelson A.B."/>
            <person name="Fuks G."/>
            <person name="Kavchok S."/>
            <person name="Keizer G."/>
            <person name="Linton E."/>
            <person name="Llaca V."/>
            <person name="Song R."/>
            <person name="Tanyolac B."/>
            <person name="Young S."/>
            <person name="Ho-Il K."/>
            <person name="Hahn J.H."/>
            <person name="Sangsakoo G."/>
            <person name="Vanavichit A."/>
            <person name="de Mattos Luiz.A.T."/>
            <person name="Zimmer P.D."/>
            <person name="Malone G."/>
            <person name="Dellagostin O."/>
            <person name="de Oliveira A.C."/>
            <person name="Bevan M."/>
            <person name="Bancroft I."/>
            <person name="Minx P."/>
            <person name="Cordum H."/>
            <person name="Wilson R."/>
            <person name="Cheng Z."/>
            <person name="Jin W."/>
            <person name="Jiang J."/>
            <person name="Leong S.A."/>
            <person name="Iwama H."/>
            <person name="Gojobori T."/>
            <person name="Itoh T."/>
            <person name="Niimura Y."/>
            <person name="Fujii Y."/>
            <person name="Habara T."/>
            <person name="Sakai H."/>
            <person name="Sato Y."/>
            <person name="Wilson G."/>
            <person name="Kumar K."/>
            <person name="McCouch S."/>
            <person name="Juretic N."/>
            <person name="Hoen D."/>
            <person name="Wright S."/>
            <person name="Bruskiewich R."/>
            <person name="Bureau T."/>
            <person name="Miyao A."/>
            <person name="Hirochika H."/>
            <person name="Nishikawa T."/>
            <person name="Kadowaki K."/>
            <person name="Sugiura M."/>
            <person name="Burr B."/>
            <person name="Sasaki T."/>
        </authorList>
    </citation>
    <scope>NUCLEOTIDE SEQUENCE [LARGE SCALE GENOMIC DNA]</scope>
    <source>
        <strain evidence="2">cv. Nipponbare</strain>
    </source>
</reference>
<dbReference type="AlphaFoldDB" id="Q7XKA2"/>